<organism evidence="3 4">
    <name type="scientific">Apophysomyces ossiformis</name>
    <dbReference type="NCBI Taxonomy" id="679940"/>
    <lineage>
        <taxon>Eukaryota</taxon>
        <taxon>Fungi</taxon>
        <taxon>Fungi incertae sedis</taxon>
        <taxon>Mucoromycota</taxon>
        <taxon>Mucoromycotina</taxon>
        <taxon>Mucoromycetes</taxon>
        <taxon>Mucorales</taxon>
        <taxon>Mucorineae</taxon>
        <taxon>Mucoraceae</taxon>
        <taxon>Apophysomyces</taxon>
    </lineage>
</organism>
<feature type="domain" description="Methyltransferase" evidence="2">
    <location>
        <begin position="94"/>
        <end position="185"/>
    </location>
</feature>
<feature type="region of interest" description="Disordered" evidence="1">
    <location>
        <begin position="1"/>
        <end position="34"/>
    </location>
</feature>
<accession>A0A8H7BP67</accession>
<dbReference type="AlphaFoldDB" id="A0A8H7BP67"/>
<reference evidence="3" key="1">
    <citation type="submission" date="2020-01" db="EMBL/GenBank/DDBJ databases">
        <title>Genome Sequencing of Three Apophysomyces-Like Fungal Strains Confirms a Novel Fungal Genus in the Mucoromycota with divergent Burkholderia-like Endosymbiotic Bacteria.</title>
        <authorList>
            <person name="Stajich J.E."/>
            <person name="Macias A.M."/>
            <person name="Carter-House D."/>
            <person name="Lovett B."/>
            <person name="Kasson L.R."/>
            <person name="Berry K."/>
            <person name="Grigoriev I."/>
            <person name="Chang Y."/>
            <person name="Spatafora J."/>
            <person name="Kasson M.T."/>
        </authorList>
    </citation>
    <scope>NUCLEOTIDE SEQUENCE</scope>
    <source>
        <strain evidence="3">NRRL A-21654</strain>
    </source>
</reference>
<evidence type="ECO:0000256" key="1">
    <source>
        <dbReference type="SAM" id="MobiDB-lite"/>
    </source>
</evidence>
<sequence length="314" mass="35988">MGAKQSKRSPAPAPPSSIHRPPTDLVSEHSVATSSPRITVDGRVYHNIENSSYFFPRDEQEQDRLNSQHFAIKALFGTNLLPSAEQAMPSDAKVLDVGCGPGSWVMEMAVDYPNAHFTGIDISDIFPTTIRPDNVSFELVNVLDGLPFDDNSFDLVHMRFLFTAIRTDEWTRVLNEIYRVLKPGGILQWGELDLTEATQSPFIERFASAFHSIMQERQQDPWIAYKLESTLNQHQFEIVEQTKKKIQYGRNQDAIAQEMLWVWSTTLQSLRPLVIAKLCPEDPTQYESLVQRYLQDCTDCNWFMQVWFITGRKL</sequence>
<protein>
    <recommendedName>
        <fullName evidence="2">Methyltransferase domain-containing protein</fullName>
    </recommendedName>
</protein>
<dbReference type="InterPro" id="IPR041698">
    <property type="entry name" value="Methyltransf_25"/>
</dbReference>
<dbReference type="CDD" id="cd02440">
    <property type="entry name" value="AdoMet_MTases"/>
    <property type="match status" value="1"/>
</dbReference>
<dbReference type="OrthoDB" id="2013972at2759"/>
<dbReference type="PANTHER" id="PTHR43591">
    <property type="entry name" value="METHYLTRANSFERASE"/>
    <property type="match status" value="1"/>
</dbReference>
<dbReference type="EMBL" id="JABAYA010000157">
    <property type="protein sequence ID" value="KAF7723292.1"/>
    <property type="molecule type" value="Genomic_DNA"/>
</dbReference>
<proteinExistence type="predicted"/>
<dbReference type="Pfam" id="PF13649">
    <property type="entry name" value="Methyltransf_25"/>
    <property type="match status" value="1"/>
</dbReference>
<gene>
    <name evidence="3" type="ORF">EC973_002138</name>
</gene>
<comment type="caution">
    <text evidence="3">The sequence shown here is derived from an EMBL/GenBank/DDBJ whole genome shotgun (WGS) entry which is preliminary data.</text>
</comment>
<evidence type="ECO:0000313" key="4">
    <source>
        <dbReference type="Proteomes" id="UP000605846"/>
    </source>
</evidence>
<evidence type="ECO:0000259" key="2">
    <source>
        <dbReference type="Pfam" id="PF13649"/>
    </source>
</evidence>
<dbReference type="Gene3D" id="3.40.50.150">
    <property type="entry name" value="Vaccinia Virus protein VP39"/>
    <property type="match status" value="1"/>
</dbReference>
<dbReference type="InterPro" id="IPR029063">
    <property type="entry name" value="SAM-dependent_MTases_sf"/>
</dbReference>
<dbReference type="SUPFAM" id="SSF53335">
    <property type="entry name" value="S-adenosyl-L-methionine-dependent methyltransferases"/>
    <property type="match status" value="1"/>
</dbReference>
<evidence type="ECO:0000313" key="3">
    <source>
        <dbReference type="EMBL" id="KAF7723292.1"/>
    </source>
</evidence>
<keyword evidence="4" id="KW-1185">Reference proteome</keyword>
<dbReference type="Proteomes" id="UP000605846">
    <property type="component" value="Unassembled WGS sequence"/>
</dbReference>
<name>A0A8H7BP67_9FUNG</name>